<protein>
    <submittedName>
        <fullName evidence="2">Uncharacterized protein</fullName>
    </submittedName>
</protein>
<proteinExistence type="predicted"/>
<evidence type="ECO:0000256" key="1">
    <source>
        <dbReference type="SAM" id="MobiDB-lite"/>
    </source>
</evidence>
<reference evidence="2" key="1">
    <citation type="submission" date="2019-08" db="EMBL/GenBank/DDBJ databases">
        <authorList>
            <person name="Kucharzyk K."/>
            <person name="Murdoch R.W."/>
            <person name="Higgins S."/>
            <person name="Loffler F."/>
        </authorList>
    </citation>
    <scope>NUCLEOTIDE SEQUENCE</scope>
</reference>
<dbReference type="AlphaFoldDB" id="A0A645BIB6"/>
<gene>
    <name evidence="2" type="ORF">SDC9_112103</name>
</gene>
<sequence>MLPPKRSTANSTRPTPPNHKPPFTNCLSPFLRPTSAAIAPAATTNSAVIHSGTRPAFVLSISLANSNAGSAALISIASQPAVLPALVLACGSGSVASTTARFKNGSFSSREISGTNSKKNPISATKLNSSLNIQTWLSAARFQFVCEGAVTPSNAWV</sequence>
<dbReference type="EMBL" id="VSSQ01020394">
    <property type="protein sequence ID" value="MPM65210.1"/>
    <property type="molecule type" value="Genomic_DNA"/>
</dbReference>
<evidence type="ECO:0000313" key="2">
    <source>
        <dbReference type="EMBL" id="MPM65210.1"/>
    </source>
</evidence>
<comment type="caution">
    <text evidence="2">The sequence shown here is derived from an EMBL/GenBank/DDBJ whole genome shotgun (WGS) entry which is preliminary data.</text>
</comment>
<feature type="region of interest" description="Disordered" evidence="1">
    <location>
        <begin position="1"/>
        <end position="24"/>
    </location>
</feature>
<organism evidence="2">
    <name type="scientific">bioreactor metagenome</name>
    <dbReference type="NCBI Taxonomy" id="1076179"/>
    <lineage>
        <taxon>unclassified sequences</taxon>
        <taxon>metagenomes</taxon>
        <taxon>ecological metagenomes</taxon>
    </lineage>
</organism>
<name>A0A645BIB6_9ZZZZ</name>
<accession>A0A645BIB6</accession>